<dbReference type="InterPro" id="IPR014043">
    <property type="entry name" value="Acyl_transferase_dom"/>
</dbReference>
<reference evidence="5" key="1">
    <citation type="submission" date="2017-02" db="EMBL/GenBank/DDBJ databases">
        <authorList>
            <person name="Varghese N."/>
            <person name="Submissions S."/>
        </authorList>
    </citation>
    <scope>NUCLEOTIDE SEQUENCE [LARGE SCALE GENOMIC DNA]</scope>
    <source>
        <strain evidence="5">DSM 22224</strain>
    </source>
</reference>
<dbReference type="Pfam" id="PF00109">
    <property type="entry name" value="ketoacyl-synt"/>
    <property type="match status" value="1"/>
</dbReference>
<dbReference type="SUPFAM" id="SSF47336">
    <property type="entry name" value="ACP-like"/>
    <property type="match status" value="1"/>
</dbReference>
<dbReference type="InterPro" id="IPR020841">
    <property type="entry name" value="PKS_Beta-ketoAc_synthase_dom"/>
</dbReference>
<dbReference type="EMBL" id="FUWZ01000013">
    <property type="protein sequence ID" value="SKA48472.1"/>
    <property type="molecule type" value="Genomic_DNA"/>
</dbReference>
<dbReference type="InterPro" id="IPR001227">
    <property type="entry name" value="Ac_transferase_dom_sf"/>
</dbReference>
<evidence type="ECO:0000313" key="5">
    <source>
        <dbReference type="Proteomes" id="UP000190367"/>
    </source>
</evidence>
<dbReference type="Pfam" id="PF00550">
    <property type="entry name" value="PP-binding"/>
    <property type="match status" value="1"/>
</dbReference>
<dbReference type="Pfam" id="PF22621">
    <property type="entry name" value="CurL-like_PKS_C"/>
    <property type="match status" value="1"/>
</dbReference>
<proteinExistence type="predicted"/>
<dbReference type="InterPro" id="IPR014031">
    <property type="entry name" value="Ketoacyl_synth_C"/>
</dbReference>
<dbReference type="GO" id="GO:0004312">
    <property type="term" value="F:fatty acid synthase activity"/>
    <property type="evidence" value="ECO:0007669"/>
    <property type="project" value="TreeGrafter"/>
</dbReference>
<dbReference type="STRING" id="634771.SAMN04488128_1132"/>
<evidence type="ECO:0000313" key="4">
    <source>
        <dbReference type="EMBL" id="SKA48472.1"/>
    </source>
</evidence>
<keyword evidence="1 4" id="KW-0808">Transferase</keyword>
<dbReference type="Pfam" id="PF00698">
    <property type="entry name" value="Acyl_transf_1"/>
    <property type="match status" value="1"/>
</dbReference>
<dbReference type="SUPFAM" id="SSF52151">
    <property type="entry name" value="FabD/lysophospholipase-like"/>
    <property type="match status" value="1"/>
</dbReference>
<dbReference type="InterPro" id="IPR014030">
    <property type="entry name" value="Ketoacyl_synth_N"/>
</dbReference>
<dbReference type="SMART" id="SM00825">
    <property type="entry name" value="PKS_KS"/>
    <property type="match status" value="1"/>
</dbReference>
<dbReference type="Gene3D" id="3.40.47.10">
    <property type="match status" value="1"/>
</dbReference>
<dbReference type="Gene3D" id="3.30.70.3290">
    <property type="match status" value="1"/>
</dbReference>
<dbReference type="Gene3D" id="3.40.366.10">
    <property type="entry name" value="Malonyl-Coenzyme A Acyl Carrier Protein, domain 2"/>
    <property type="match status" value="1"/>
</dbReference>
<evidence type="ECO:0000259" key="2">
    <source>
        <dbReference type="PROSITE" id="PS50075"/>
    </source>
</evidence>
<organism evidence="4 5">
    <name type="scientific">Chitinophaga eiseniae</name>
    <dbReference type="NCBI Taxonomy" id="634771"/>
    <lineage>
        <taxon>Bacteria</taxon>
        <taxon>Pseudomonadati</taxon>
        <taxon>Bacteroidota</taxon>
        <taxon>Chitinophagia</taxon>
        <taxon>Chitinophagales</taxon>
        <taxon>Chitinophagaceae</taxon>
        <taxon>Chitinophaga</taxon>
    </lineage>
</organism>
<dbReference type="SUPFAM" id="SSF55048">
    <property type="entry name" value="Probable ACP-binding domain of malonyl-CoA ACP transacylase"/>
    <property type="match status" value="1"/>
</dbReference>
<dbReference type="InterPro" id="IPR016039">
    <property type="entry name" value="Thiolase-like"/>
</dbReference>
<dbReference type="Gene3D" id="1.10.1200.10">
    <property type="entry name" value="ACP-like"/>
    <property type="match status" value="1"/>
</dbReference>
<gene>
    <name evidence="4" type="ORF">SAMN04488128_1132</name>
</gene>
<sequence>MEKSSRKKDIAIIGMSGRFPQSRDLLSFWKNLADGKELVHFFSGEELKALQVAPEIYNNPAFVPAASFIDQPGSFDYNFFGYTKEEAAVLDPQIRIMHELVWSALDDAGYAAAEQETTGLYLAASDNLNWRAYRMLHPVAGVSAFLASRMANKDFISTLIAYKLGLKGPGYLVDTACSGSLSAVHIACRNLLLKECSIAVAGGVSVASYEPKGYLFQEGLIASSDGHCRAFDEKASGTVWGEGAGVVVLKRFDDAVRDNDHIYAVIRASAVNNDGRRKVGYTAPSIEGQAECVRLAHRVAEVTPDSISYIETHGTGTRLGDPTEIEALNKAFGYNTQHRCAIGAVKTNIGHLDAAAGIAGLIKAALALKHQQLPPSLHYTKANPEINFAGGPFYVNSRLTHWEHAATMPRRAGVSSFGIGGTNVHIVLEEAPAATETAAVSAPLLLSAKTAASLNDYKLQLADFLEHHPHGNIADVAYTLATGRQHHRYRESIAAAGLQDLLSKLRSTPARSVVAANVKTVFMFPGQGTQYFRMAADLYRLQPHFREVMDKGFAVLQPLLGLDPASILGYINEAPADDRAVHQTVYTQPLLFLVEYALADLFLQSGIKPAAMIGHSLGEYVAACISGVFSMEDGLRIVTERARLMYALAPGAMLAVQASGEQVQPFLTPGLSVAAINTPGTCVLAGPMPEVEQIAEKLQAEAISTVRLNTSHAFHSAMMDDMLPAFRTWMAGYQLSAPAIPYYSNLSGQLITAEQATSPDYWVAHLRHTVLFAEGLAALLQQLPKEAVFIEVGPGKTLTGLLKHQPGYQESFIPVATIRTLKEQVNDNEYMQLALATCWKHGVKVNWQAIYKNAAVRKIMLPLYCFQQTALPARVDPFSQLQAGAHMIQPETLPASPETGVVSVADTRSRPEELGDPVAPQNEIQSRLCELWCQFFGIETIGITDDFFLLGGDSLRAMSLLGKIQKEFSVEMNIQDFYTDANIQRISREIEIMTRLTATRKVTRQTKKIKI</sequence>
<dbReference type="InterPro" id="IPR016035">
    <property type="entry name" value="Acyl_Trfase/lysoPLipase"/>
</dbReference>
<keyword evidence="5" id="KW-1185">Reference proteome</keyword>
<dbReference type="InterPro" id="IPR016036">
    <property type="entry name" value="Malonyl_transacylase_ACP-bd"/>
</dbReference>
<dbReference type="GO" id="GO:0006633">
    <property type="term" value="P:fatty acid biosynthetic process"/>
    <property type="evidence" value="ECO:0007669"/>
    <property type="project" value="TreeGrafter"/>
</dbReference>
<dbReference type="Pfam" id="PF02801">
    <property type="entry name" value="Ketoacyl-synt_C"/>
    <property type="match status" value="1"/>
</dbReference>
<dbReference type="InterPro" id="IPR050091">
    <property type="entry name" value="PKS_NRPS_Biosynth_Enz"/>
</dbReference>
<dbReference type="Proteomes" id="UP000190367">
    <property type="component" value="Unassembled WGS sequence"/>
</dbReference>
<dbReference type="OrthoDB" id="9778690at2"/>
<dbReference type="SUPFAM" id="SSF53901">
    <property type="entry name" value="Thiolase-like"/>
    <property type="match status" value="1"/>
</dbReference>
<name>A0A1T4U6R4_9BACT</name>
<dbReference type="RefSeq" id="WP_078673406.1">
    <property type="nucleotide sequence ID" value="NZ_FUWZ01000013.1"/>
</dbReference>
<dbReference type="PROSITE" id="PS52004">
    <property type="entry name" value="KS3_2"/>
    <property type="match status" value="1"/>
</dbReference>
<dbReference type="InterPro" id="IPR009081">
    <property type="entry name" value="PP-bd_ACP"/>
</dbReference>
<dbReference type="AlphaFoldDB" id="A0A1T4U6R4"/>
<dbReference type="PANTHER" id="PTHR43775">
    <property type="entry name" value="FATTY ACID SYNTHASE"/>
    <property type="match status" value="1"/>
</dbReference>
<dbReference type="CDD" id="cd00833">
    <property type="entry name" value="PKS"/>
    <property type="match status" value="1"/>
</dbReference>
<feature type="domain" description="Ketosynthase family 3 (KS3)" evidence="3">
    <location>
        <begin position="7"/>
        <end position="430"/>
    </location>
</feature>
<dbReference type="Gene3D" id="3.30.70.250">
    <property type="entry name" value="Malonyl-CoA ACP transacylase, ACP-binding"/>
    <property type="match status" value="1"/>
</dbReference>
<protein>
    <submittedName>
        <fullName evidence="4">Acyl transferase domain-containing protein</fullName>
    </submittedName>
</protein>
<dbReference type="SMART" id="SM00827">
    <property type="entry name" value="PKS_AT"/>
    <property type="match status" value="1"/>
</dbReference>
<accession>A0A1T4U6R4</accession>
<dbReference type="InterPro" id="IPR036736">
    <property type="entry name" value="ACP-like_sf"/>
</dbReference>
<evidence type="ECO:0000256" key="1">
    <source>
        <dbReference type="ARBA" id="ARBA00022679"/>
    </source>
</evidence>
<evidence type="ECO:0000259" key="3">
    <source>
        <dbReference type="PROSITE" id="PS52004"/>
    </source>
</evidence>
<dbReference type="PANTHER" id="PTHR43775:SF51">
    <property type="entry name" value="INACTIVE PHENOLPHTHIOCEROL SYNTHESIS POLYKETIDE SYNTHASE TYPE I PKS1-RELATED"/>
    <property type="match status" value="1"/>
</dbReference>
<dbReference type="PROSITE" id="PS50075">
    <property type="entry name" value="CARRIER"/>
    <property type="match status" value="1"/>
</dbReference>
<feature type="domain" description="Carrier" evidence="2">
    <location>
        <begin position="919"/>
        <end position="994"/>
    </location>
</feature>